<feature type="transmembrane region" description="Helical" evidence="6">
    <location>
        <begin position="402"/>
        <end position="421"/>
    </location>
</feature>
<keyword evidence="2" id="KW-1003">Cell membrane</keyword>
<evidence type="ECO:0000256" key="3">
    <source>
        <dbReference type="ARBA" id="ARBA00022692"/>
    </source>
</evidence>
<evidence type="ECO:0000256" key="5">
    <source>
        <dbReference type="ARBA" id="ARBA00023136"/>
    </source>
</evidence>
<evidence type="ECO:0000313" key="8">
    <source>
        <dbReference type="EMBL" id="ABK18848.1"/>
    </source>
</evidence>
<protein>
    <submittedName>
        <fullName evidence="8">Protein export membrane protein, SecD/SecF family, putative</fullName>
    </submittedName>
</protein>
<gene>
    <name evidence="8" type="ordered locus">Sfum_3175</name>
</gene>
<dbReference type="InParanoid" id="A0LN46"/>
<reference evidence="8 9" key="1">
    <citation type="submission" date="2006-10" db="EMBL/GenBank/DDBJ databases">
        <title>Complete sequence of Syntrophobacter fumaroxidans MPOB.</title>
        <authorList>
            <consortium name="US DOE Joint Genome Institute"/>
            <person name="Copeland A."/>
            <person name="Lucas S."/>
            <person name="Lapidus A."/>
            <person name="Barry K."/>
            <person name="Detter J.C."/>
            <person name="Glavina del Rio T."/>
            <person name="Hammon N."/>
            <person name="Israni S."/>
            <person name="Pitluck S."/>
            <person name="Goltsman E.G."/>
            <person name="Martinez M."/>
            <person name="Schmutz J."/>
            <person name="Larimer F."/>
            <person name="Land M."/>
            <person name="Hauser L."/>
            <person name="Kyrpides N."/>
            <person name="Kim E."/>
            <person name="Boone D.R."/>
            <person name="Brockman F."/>
            <person name="Culley D."/>
            <person name="Ferry J."/>
            <person name="Gunsalus R."/>
            <person name="McInerney M.J."/>
            <person name="Morrison M."/>
            <person name="Plugge C."/>
            <person name="Rohlin L."/>
            <person name="Scholten J."/>
            <person name="Sieber J."/>
            <person name="Stams A.J.M."/>
            <person name="Worm P."/>
            <person name="Henstra A.M."/>
            <person name="Richardson P."/>
        </authorList>
    </citation>
    <scope>NUCLEOTIDE SEQUENCE [LARGE SCALE GENOMIC DNA]</scope>
    <source>
        <strain evidence="9">DSM 10017 / MPOB</strain>
    </source>
</reference>
<dbReference type="GO" id="GO:0005886">
    <property type="term" value="C:plasma membrane"/>
    <property type="evidence" value="ECO:0007669"/>
    <property type="project" value="UniProtKB-SubCell"/>
</dbReference>
<feature type="transmembrane region" description="Helical" evidence="6">
    <location>
        <begin position="427"/>
        <end position="452"/>
    </location>
</feature>
<organism evidence="8 9">
    <name type="scientific">Syntrophobacter fumaroxidans (strain DSM 10017 / MPOB)</name>
    <dbReference type="NCBI Taxonomy" id="335543"/>
    <lineage>
        <taxon>Bacteria</taxon>
        <taxon>Pseudomonadati</taxon>
        <taxon>Thermodesulfobacteriota</taxon>
        <taxon>Syntrophobacteria</taxon>
        <taxon>Syntrophobacterales</taxon>
        <taxon>Syntrophobacteraceae</taxon>
        <taxon>Syntrophobacter</taxon>
    </lineage>
</organism>
<feature type="transmembrane region" description="Helical" evidence="6">
    <location>
        <begin position="325"/>
        <end position="342"/>
    </location>
</feature>
<dbReference type="SUPFAM" id="SSF82866">
    <property type="entry name" value="Multidrug efflux transporter AcrB transmembrane domain"/>
    <property type="match status" value="2"/>
</dbReference>
<feature type="domain" description="Membrane transport protein MMPL" evidence="7">
    <location>
        <begin position="244"/>
        <end position="462"/>
    </location>
</feature>
<evidence type="ECO:0000256" key="6">
    <source>
        <dbReference type="SAM" id="Phobius"/>
    </source>
</evidence>
<dbReference type="PANTHER" id="PTHR33406:SF13">
    <property type="entry name" value="MEMBRANE PROTEIN YDFJ"/>
    <property type="match status" value="1"/>
</dbReference>
<feature type="transmembrane region" description="Helical" evidence="6">
    <location>
        <begin position="752"/>
        <end position="770"/>
    </location>
</feature>
<dbReference type="AlphaFoldDB" id="A0LN46"/>
<evidence type="ECO:0000256" key="2">
    <source>
        <dbReference type="ARBA" id="ARBA00022475"/>
    </source>
</evidence>
<evidence type="ECO:0000256" key="4">
    <source>
        <dbReference type="ARBA" id="ARBA00022989"/>
    </source>
</evidence>
<dbReference type="STRING" id="335543.Sfum_3175"/>
<feature type="transmembrane region" description="Helical" evidence="6">
    <location>
        <begin position="803"/>
        <end position="824"/>
    </location>
</feature>
<feature type="transmembrane region" description="Helical" evidence="6">
    <location>
        <begin position="844"/>
        <end position="861"/>
    </location>
</feature>
<dbReference type="OrthoDB" id="49344at2"/>
<dbReference type="KEGG" id="sfu:Sfum_3175"/>
<feature type="domain" description="Membrane transport protein MMPL" evidence="7">
    <location>
        <begin position="718"/>
        <end position="896"/>
    </location>
</feature>
<dbReference type="RefSeq" id="WP_011699973.1">
    <property type="nucleotide sequence ID" value="NC_008554.1"/>
</dbReference>
<keyword evidence="9" id="KW-1185">Reference proteome</keyword>
<dbReference type="EMBL" id="CP000478">
    <property type="protein sequence ID" value="ABK18848.1"/>
    <property type="molecule type" value="Genomic_DNA"/>
</dbReference>
<keyword evidence="5 6" id="KW-0472">Membrane</keyword>
<feature type="transmembrane region" description="Helical" evidence="6">
    <location>
        <begin position="482"/>
        <end position="503"/>
    </location>
</feature>
<keyword evidence="4 6" id="KW-1133">Transmembrane helix</keyword>
<feature type="transmembrane region" description="Helical" evidence="6">
    <location>
        <begin position="348"/>
        <end position="366"/>
    </location>
</feature>
<feature type="transmembrane region" description="Helical" evidence="6">
    <location>
        <begin position="302"/>
        <end position="318"/>
    </location>
</feature>
<name>A0LN46_SYNFM</name>
<accession>A0LN46</accession>
<proteinExistence type="predicted"/>
<dbReference type="Pfam" id="PF03176">
    <property type="entry name" value="MMPL"/>
    <property type="match status" value="2"/>
</dbReference>
<keyword evidence="3 6" id="KW-0812">Transmembrane</keyword>
<evidence type="ECO:0000313" key="9">
    <source>
        <dbReference type="Proteomes" id="UP000001784"/>
    </source>
</evidence>
<dbReference type="Gene3D" id="1.20.1640.10">
    <property type="entry name" value="Multidrug efflux transporter AcrB transmembrane domain"/>
    <property type="match status" value="2"/>
</dbReference>
<feature type="transmembrane region" description="Helical" evidence="6">
    <location>
        <begin position="867"/>
        <end position="893"/>
    </location>
</feature>
<dbReference type="PANTHER" id="PTHR33406">
    <property type="entry name" value="MEMBRANE PROTEIN MJ1562-RELATED"/>
    <property type="match status" value="1"/>
</dbReference>
<evidence type="ECO:0000256" key="1">
    <source>
        <dbReference type="ARBA" id="ARBA00004651"/>
    </source>
</evidence>
<dbReference type="HOGENOM" id="CLU_009099_0_0_7"/>
<comment type="subcellular location">
    <subcellularLocation>
        <location evidence="1">Cell membrane</location>
        <topology evidence="1">Multi-pass membrane protein</topology>
    </subcellularLocation>
</comment>
<feature type="transmembrane region" description="Helical" evidence="6">
    <location>
        <begin position="777"/>
        <end position="797"/>
    </location>
</feature>
<dbReference type="InterPro" id="IPR050545">
    <property type="entry name" value="Mycobact_MmpL"/>
</dbReference>
<dbReference type="eggNOG" id="COG4258">
    <property type="taxonomic scope" value="Bacteria"/>
</dbReference>
<evidence type="ECO:0000259" key="7">
    <source>
        <dbReference type="Pfam" id="PF03176"/>
    </source>
</evidence>
<dbReference type="InterPro" id="IPR004869">
    <property type="entry name" value="MMPL_dom"/>
</dbReference>
<sequence length="910" mass="100755">MDLLRRYLRIWMNFVLNWPRLVLAIAFASAIASVGLTVTKLGMLTDQLELISPDHPLIALSDRLDAFTSDSKRRFTVAVKASNPHRAVAFANELSSKIAQDPVHFQNMFYRVDPEMFKTWQLLYLDRQELVDLRDKIVEQEKLVRGLAQEPGLLSLLRLINQEMASRMVGELFTGFLDEKATEDSRQEPFDLNFLITVLEGMSSYLNDSPSYQSPWSSLFKDSSWDPDLEGFFWEGRKQYLLAFVIPHKSDEGFLRTQGALDKLRALLLEVRASYPDVQAGVTGQEALINDEMTTVLSDMEVATWLSIAGVFVLLVAFRRSVRRPLLQIISLTVGLCWTLGWTTLFVGHLNIISIVFAPLLCGLGVDSGIHWFSRLEEEEHCGDCDMKSVVRIVNDRSGPGILLAGLSTTLAFLPFVLTGFRGLIELGLVTGMGILLNLFADFSVLPALAVLAGGKPKQKLSPEAIPGEKDLIRLRPGHSRLVLAGAGVLALLCTLSGSHVYFDLNPLRLQPAEAESVVWEKALIENSERSALSASSFAASPEEVRTKSAALKALPSVSEVESIFSLLPEDQEEKIPLLRSLGPRIPEIRADAMESRPPSPAEFVEVLERIRFKLQDDQAERWGADKPLVEQMTRVRALTQEIVGLLRGSSHAPERLMEYRKRFLEDMMNKWDSLRKGTDPSPMDVENLPALLRGWFVQDGIYLLRIYPKESVWEAHALTKFVREIQSVDPEVVGEPVSLFVFASAYRNACIKASMFALVGISILLALTFRNLRLTLLALVPLGLGTLLTVGIMGVADVQFNLANSVFMPLVVGAGVEYAVVILSRWKEGRMLPGHLPFSTGKGVILAALTTTVGFGALMISHHRGIFSLGFVAWAGSLCVLASAILVLPAILTSLQPQKVEEEGQAVAR</sequence>
<dbReference type="Proteomes" id="UP000001784">
    <property type="component" value="Chromosome"/>
</dbReference>